<dbReference type="EMBL" id="CAXLJM020000072">
    <property type="protein sequence ID" value="CAL8127951.1"/>
    <property type="molecule type" value="Genomic_DNA"/>
</dbReference>
<accession>A0ABP1RGW1</accession>
<name>A0ABP1RGW1_9HEXA</name>
<comment type="caution">
    <text evidence="3">The sequence shown here is derived from an EMBL/GenBank/DDBJ whole genome shotgun (WGS) entry which is preliminary data.</text>
</comment>
<sequence length="226" mass="26588">MNKMDYNRAIAENQLLKKLIGEKNDEITGMKLELFVNSTLLVTTKELEEAKRQKEYERQEMTEQINGLKDSLMLAEFERNLATRTLSKKHKAYDRRKKQNKSLRLALSSSKSRETELKQKNELATNKNAELLEENRLLNMKLGEMKTKEELNVKESLEKRKILLEKLNRWKEHKSKELSDTNQSVVKLRLTQETEKLASSQMTFDLKAKLMRVENELENANKKCKL</sequence>
<feature type="coiled-coil region" evidence="1">
    <location>
        <begin position="40"/>
        <end position="71"/>
    </location>
</feature>
<keyword evidence="1" id="KW-0175">Coiled coil</keyword>
<evidence type="ECO:0000256" key="2">
    <source>
        <dbReference type="SAM" id="MobiDB-lite"/>
    </source>
</evidence>
<keyword evidence="4" id="KW-1185">Reference proteome</keyword>
<protein>
    <submittedName>
        <fullName evidence="3">Uncharacterized protein</fullName>
    </submittedName>
</protein>
<proteinExistence type="predicted"/>
<feature type="compositionally biased region" description="Basic residues" evidence="2">
    <location>
        <begin position="88"/>
        <end position="101"/>
    </location>
</feature>
<evidence type="ECO:0000313" key="4">
    <source>
        <dbReference type="Proteomes" id="UP001642540"/>
    </source>
</evidence>
<dbReference type="Proteomes" id="UP001642540">
    <property type="component" value="Unassembled WGS sequence"/>
</dbReference>
<evidence type="ECO:0000313" key="3">
    <source>
        <dbReference type="EMBL" id="CAL8127951.1"/>
    </source>
</evidence>
<feature type="region of interest" description="Disordered" evidence="2">
    <location>
        <begin position="88"/>
        <end position="119"/>
    </location>
</feature>
<gene>
    <name evidence="3" type="ORF">ODALV1_LOCUS22021</name>
</gene>
<organism evidence="3 4">
    <name type="scientific">Orchesella dallaii</name>
    <dbReference type="NCBI Taxonomy" id="48710"/>
    <lineage>
        <taxon>Eukaryota</taxon>
        <taxon>Metazoa</taxon>
        <taxon>Ecdysozoa</taxon>
        <taxon>Arthropoda</taxon>
        <taxon>Hexapoda</taxon>
        <taxon>Collembola</taxon>
        <taxon>Entomobryomorpha</taxon>
        <taxon>Entomobryoidea</taxon>
        <taxon>Orchesellidae</taxon>
        <taxon>Orchesellinae</taxon>
        <taxon>Orchesella</taxon>
    </lineage>
</organism>
<evidence type="ECO:0000256" key="1">
    <source>
        <dbReference type="SAM" id="Coils"/>
    </source>
</evidence>
<reference evidence="3 4" key="1">
    <citation type="submission" date="2024-08" db="EMBL/GenBank/DDBJ databases">
        <authorList>
            <person name="Cucini C."/>
            <person name="Frati F."/>
        </authorList>
    </citation>
    <scope>NUCLEOTIDE SEQUENCE [LARGE SCALE GENOMIC DNA]</scope>
</reference>